<organism evidence="9">
    <name type="scientific">freshwater metagenome</name>
    <dbReference type="NCBI Taxonomy" id="449393"/>
    <lineage>
        <taxon>unclassified sequences</taxon>
        <taxon>metagenomes</taxon>
        <taxon>ecological metagenomes</taxon>
    </lineage>
</organism>
<reference evidence="9" key="1">
    <citation type="submission" date="2020-05" db="EMBL/GenBank/DDBJ databases">
        <authorList>
            <person name="Chiriac C."/>
            <person name="Salcher M."/>
            <person name="Ghai R."/>
            <person name="Kavagutti S V."/>
        </authorList>
    </citation>
    <scope>NUCLEOTIDE SEQUENCE</scope>
</reference>
<dbReference type="InterPro" id="IPR023213">
    <property type="entry name" value="CAT-like_dom_sf"/>
</dbReference>
<name>A0A6J6VT64_9ZZZZ</name>
<comment type="catalytic activity">
    <reaction evidence="6">
        <text>an acyl-CoA + a 1,2-diacyl-sn-glycerol = a triacyl-sn-glycerol + CoA</text>
        <dbReference type="Rhea" id="RHEA:10868"/>
        <dbReference type="ChEBI" id="CHEBI:17815"/>
        <dbReference type="ChEBI" id="CHEBI:57287"/>
        <dbReference type="ChEBI" id="CHEBI:58342"/>
        <dbReference type="ChEBI" id="CHEBI:64615"/>
        <dbReference type="EC" id="2.3.1.20"/>
    </reaction>
</comment>
<evidence type="ECO:0000256" key="3">
    <source>
        <dbReference type="ARBA" id="ARBA00013244"/>
    </source>
</evidence>
<dbReference type="GO" id="GO:0051701">
    <property type="term" value="P:biological process involved in interaction with host"/>
    <property type="evidence" value="ECO:0007669"/>
    <property type="project" value="TreeGrafter"/>
</dbReference>
<dbReference type="PANTHER" id="PTHR31650">
    <property type="entry name" value="O-ACYLTRANSFERASE (WSD1-LIKE) FAMILY PROTEIN"/>
    <property type="match status" value="1"/>
</dbReference>
<evidence type="ECO:0000256" key="4">
    <source>
        <dbReference type="ARBA" id="ARBA00022679"/>
    </source>
</evidence>
<keyword evidence="5" id="KW-0012">Acyltransferase</keyword>
<dbReference type="GO" id="GO:0001666">
    <property type="term" value="P:response to hypoxia"/>
    <property type="evidence" value="ECO:0007669"/>
    <property type="project" value="TreeGrafter"/>
</dbReference>
<proteinExistence type="predicted"/>
<evidence type="ECO:0000256" key="2">
    <source>
        <dbReference type="ARBA" id="ARBA00005189"/>
    </source>
</evidence>
<dbReference type="GO" id="GO:0004144">
    <property type="term" value="F:diacylglycerol O-acyltransferase activity"/>
    <property type="evidence" value="ECO:0007669"/>
    <property type="project" value="UniProtKB-EC"/>
</dbReference>
<dbReference type="Pfam" id="PF06974">
    <property type="entry name" value="WS_DGAT_C"/>
    <property type="match status" value="1"/>
</dbReference>
<dbReference type="GO" id="GO:0071731">
    <property type="term" value="P:response to nitric oxide"/>
    <property type="evidence" value="ECO:0007669"/>
    <property type="project" value="TreeGrafter"/>
</dbReference>
<dbReference type="PANTHER" id="PTHR31650:SF1">
    <property type="entry name" value="WAX ESTER SYNTHASE_DIACYLGLYCEROL ACYLTRANSFERASE 4-RELATED"/>
    <property type="match status" value="1"/>
</dbReference>
<dbReference type="AlphaFoldDB" id="A0A6J6VT64"/>
<dbReference type="SUPFAM" id="SSF52777">
    <property type="entry name" value="CoA-dependent acyltransferases"/>
    <property type="match status" value="1"/>
</dbReference>
<dbReference type="GO" id="GO:0019432">
    <property type="term" value="P:triglyceride biosynthetic process"/>
    <property type="evidence" value="ECO:0007669"/>
    <property type="project" value="UniProtKB-UniPathway"/>
</dbReference>
<dbReference type="Gene3D" id="3.30.559.10">
    <property type="entry name" value="Chloramphenicol acetyltransferase-like domain"/>
    <property type="match status" value="1"/>
</dbReference>
<evidence type="ECO:0000256" key="6">
    <source>
        <dbReference type="ARBA" id="ARBA00048109"/>
    </source>
</evidence>
<feature type="domain" description="O-acyltransferase WSD1-like N-terminal" evidence="7">
    <location>
        <begin position="31"/>
        <end position="284"/>
    </location>
</feature>
<evidence type="ECO:0000256" key="1">
    <source>
        <dbReference type="ARBA" id="ARBA00004771"/>
    </source>
</evidence>
<accession>A0A6J6VT64</accession>
<dbReference type="InterPro" id="IPR004255">
    <property type="entry name" value="O-acyltransferase_WSD1_N"/>
</dbReference>
<evidence type="ECO:0000259" key="8">
    <source>
        <dbReference type="Pfam" id="PF06974"/>
    </source>
</evidence>
<comment type="pathway">
    <text evidence="1">Glycerolipid metabolism; triacylglycerol biosynthesis.</text>
</comment>
<evidence type="ECO:0000256" key="5">
    <source>
        <dbReference type="ARBA" id="ARBA00023315"/>
    </source>
</evidence>
<comment type="pathway">
    <text evidence="2">Lipid metabolism.</text>
</comment>
<dbReference type="GO" id="GO:0005886">
    <property type="term" value="C:plasma membrane"/>
    <property type="evidence" value="ECO:0007669"/>
    <property type="project" value="TreeGrafter"/>
</dbReference>
<dbReference type="Pfam" id="PF03007">
    <property type="entry name" value="WS_DGAT_cat"/>
    <property type="match status" value="1"/>
</dbReference>
<dbReference type="UniPathway" id="UPA00282"/>
<dbReference type="InterPro" id="IPR045034">
    <property type="entry name" value="O-acyltransferase_WSD1-like"/>
</dbReference>
<dbReference type="EC" id="2.3.1.20" evidence="3"/>
<evidence type="ECO:0000313" key="9">
    <source>
        <dbReference type="EMBL" id="CAB4774245.1"/>
    </source>
</evidence>
<gene>
    <name evidence="9" type="ORF">UFOPK2925_00449</name>
</gene>
<protein>
    <recommendedName>
        <fullName evidence="3">diacylglycerol O-acyltransferase</fullName>
        <ecNumber evidence="3">2.3.1.20</ecNumber>
    </recommendedName>
</protein>
<sequence length="469" mass="51036">MTATEAIMWAVEKDPSLRSDFCNLTILDSAPDMERLRSKMQRAITLIPHLGERVVPAPLRIAPPVWSADSGIDLDYHLRSITLDQPSSIRALLDLASELCEEPFDISRPLWEFTVIKGLPDGRAALLQKVHHTITDGVGGLRLSLSIVDRDAHPESDHEVQAIAEAAAARQRDERQLDPVNRTNAFETACGALAYRTRRNAQIAKTAIGASISLALHPQRAPKAISGSINMLSSLRRQVFVTDSAHSELLSPRSLDRRFDLFTFSLEDAAATAHALDGHVNDVFVTGISGALGRYHEAMGQPVSELRMAMPVSTRGQNDTSANHFVPTRVLVPTGPKDPTQRFVATRESLRHLRGERALEAAESLADVISSLPTSLLVAATHTQTRTIDFATSNLRGSAIDLWISGARIEQNFPIGPRGGCAVNFTALSYCGVMHVGINSDPASVTDPEALIEFLRESFTDLLAIGRGE</sequence>
<dbReference type="InterPro" id="IPR009721">
    <property type="entry name" value="O-acyltransferase_WSD1_C"/>
</dbReference>
<feature type="domain" description="O-acyltransferase WSD1 C-terminal" evidence="8">
    <location>
        <begin position="329"/>
        <end position="462"/>
    </location>
</feature>
<keyword evidence="4" id="KW-0808">Transferase</keyword>
<evidence type="ECO:0000259" key="7">
    <source>
        <dbReference type="Pfam" id="PF03007"/>
    </source>
</evidence>
<dbReference type="EMBL" id="CAEZZU010000045">
    <property type="protein sequence ID" value="CAB4774245.1"/>
    <property type="molecule type" value="Genomic_DNA"/>
</dbReference>